<feature type="transmembrane region" description="Helical" evidence="1">
    <location>
        <begin position="61"/>
        <end position="83"/>
    </location>
</feature>
<feature type="transmembrane region" description="Helical" evidence="1">
    <location>
        <begin position="141"/>
        <end position="159"/>
    </location>
</feature>
<dbReference type="OrthoDB" id="1357042at2"/>
<feature type="transmembrane region" description="Helical" evidence="1">
    <location>
        <begin position="20"/>
        <end position="41"/>
    </location>
</feature>
<proteinExistence type="predicted"/>
<gene>
    <name evidence="3" type="ORF">DF182_31980</name>
</gene>
<dbReference type="Pfam" id="PF02517">
    <property type="entry name" value="Rce1-like"/>
    <property type="match status" value="1"/>
</dbReference>
<reference evidence="3 4" key="1">
    <citation type="submission" date="2018-05" db="EMBL/GenBank/DDBJ databases">
        <title>Chitinophaga sp. K3CV102501T nov., isolated from isolated from a monsoon evergreen broad-leaved forest soil.</title>
        <authorList>
            <person name="Lv Y."/>
        </authorList>
    </citation>
    <scope>NUCLEOTIDE SEQUENCE [LARGE SCALE GENOMIC DNA]</scope>
    <source>
        <strain evidence="3 4">GDMCC 1.1325</strain>
    </source>
</reference>
<dbReference type="GO" id="GO:0004175">
    <property type="term" value="F:endopeptidase activity"/>
    <property type="evidence" value="ECO:0007669"/>
    <property type="project" value="UniProtKB-ARBA"/>
</dbReference>
<protein>
    <recommendedName>
        <fullName evidence="2">CAAX prenyl protease 2/Lysostaphin resistance protein A-like domain-containing protein</fullName>
    </recommendedName>
</protein>
<keyword evidence="1" id="KW-0472">Membrane</keyword>
<evidence type="ECO:0000256" key="1">
    <source>
        <dbReference type="SAM" id="Phobius"/>
    </source>
</evidence>
<dbReference type="EMBL" id="QFFJ01000003">
    <property type="protein sequence ID" value="RBL88141.1"/>
    <property type="molecule type" value="Genomic_DNA"/>
</dbReference>
<keyword evidence="4" id="KW-1185">Reference proteome</keyword>
<feature type="domain" description="CAAX prenyl protease 2/Lysostaphin resistance protein A-like" evidence="2">
    <location>
        <begin position="58"/>
        <end position="151"/>
    </location>
</feature>
<dbReference type="GO" id="GO:0080120">
    <property type="term" value="P:CAAX-box protein maturation"/>
    <property type="evidence" value="ECO:0007669"/>
    <property type="project" value="UniProtKB-ARBA"/>
</dbReference>
<evidence type="ECO:0000259" key="2">
    <source>
        <dbReference type="Pfam" id="PF02517"/>
    </source>
</evidence>
<dbReference type="Proteomes" id="UP000253410">
    <property type="component" value="Unassembled WGS sequence"/>
</dbReference>
<sequence>MPVKMDTNPIPRGRIDFRLILISVLISFLYAILISLVLYGLGVDVGGYRPKSMTERISVMILLAPPIETLIFQAIPYAITGIFKKGLHRWFLHCYIIASSLFFAFSHSYSNGYVLTMYFPGIILAYCYARSKEQNRPAFTTTMLVHLLYNGLALLWNYYLAGI</sequence>
<accession>A0A365XQ54</accession>
<evidence type="ECO:0000313" key="4">
    <source>
        <dbReference type="Proteomes" id="UP000253410"/>
    </source>
</evidence>
<feature type="transmembrane region" description="Helical" evidence="1">
    <location>
        <begin position="112"/>
        <end position="129"/>
    </location>
</feature>
<keyword evidence="1" id="KW-1133">Transmembrane helix</keyword>
<feature type="transmembrane region" description="Helical" evidence="1">
    <location>
        <begin position="90"/>
        <end position="106"/>
    </location>
</feature>
<keyword evidence="1" id="KW-0812">Transmembrane</keyword>
<name>A0A365XQ54_9BACT</name>
<comment type="caution">
    <text evidence="3">The sequence shown here is derived from an EMBL/GenBank/DDBJ whole genome shotgun (WGS) entry which is preliminary data.</text>
</comment>
<organism evidence="3 4">
    <name type="scientific">Chitinophaga flava</name>
    <dbReference type="NCBI Taxonomy" id="2259036"/>
    <lineage>
        <taxon>Bacteria</taxon>
        <taxon>Pseudomonadati</taxon>
        <taxon>Bacteroidota</taxon>
        <taxon>Chitinophagia</taxon>
        <taxon>Chitinophagales</taxon>
        <taxon>Chitinophagaceae</taxon>
        <taxon>Chitinophaga</taxon>
    </lineage>
</organism>
<dbReference type="AlphaFoldDB" id="A0A365XQ54"/>
<evidence type="ECO:0000313" key="3">
    <source>
        <dbReference type="EMBL" id="RBL88141.1"/>
    </source>
</evidence>
<dbReference type="InterPro" id="IPR003675">
    <property type="entry name" value="Rce1/LyrA-like_dom"/>
</dbReference>